<evidence type="ECO:0000256" key="6">
    <source>
        <dbReference type="ARBA" id="ARBA00022741"/>
    </source>
</evidence>
<evidence type="ECO:0000256" key="11">
    <source>
        <dbReference type="ARBA" id="ARBA00023235"/>
    </source>
</evidence>
<keyword evidence="10 17" id="KW-0520">NAD</keyword>
<keyword evidence="12 17" id="KW-0456">Lyase</keyword>
<comment type="subunit">
    <text evidence="17">Homotetramer.</text>
</comment>
<dbReference type="PIRSF" id="PIRSF017184">
    <property type="entry name" value="Nnr"/>
    <property type="match status" value="1"/>
</dbReference>
<comment type="cofactor">
    <cofactor evidence="18">
        <name>K(+)</name>
        <dbReference type="ChEBI" id="CHEBI:29103"/>
    </cofactor>
    <text evidence="18">Binds 1 potassium ion per subunit.</text>
</comment>
<comment type="function">
    <text evidence="17">Catalyzes the dehydration of the S-form of NAD(P)HX at the expense of ADP, which is converted to AMP. Together with NAD(P)HX epimerase, which catalyzes the epimerization of the S- and R-forms, the enzyme allows the repair of both epimers of NAD(P)HX, a damaged form of NAD(P)H that is a result of enzymatic or heat-dependent hydration.</text>
</comment>
<feature type="binding site" evidence="17">
    <location>
        <position position="418"/>
    </location>
    <ligand>
        <name>AMP</name>
        <dbReference type="ChEBI" id="CHEBI:456215"/>
    </ligand>
</feature>
<dbReference type="PROSITE" id="PS51383">
    <property type="entry name" value="YJEF_C_3"/>
    <property type="match status" value="1"/>
</dbReference>
<keyword evidence="11 18" id="KW-0413">Isomerase</keyword>
<dbReference type="InterPro" id="IPR029056">
    <property type="entry name" value="Ribokinase-like"/>
</dbReference>
<gene>
    <name evidence="21" type="primary">nnr</name>
    <name evidence="17" type="synonym">nnrD</name>
    <name evidence="21" type="ORF">Helico5904_0780</name>
</gene>
<accession>A0A650ELF2</accession>
<keyword evidence="9 18" id="KW-0630">Potassium</keyword>
<feature type="binding site" evidence="17">
    <location>
        <position position="419"/>
    </location>
    <ligand>
        <name>(6S)-NADPHX</name>
        <dbReference type="ChEBI" id="CHEBI:64076"/>
    </ligand>
</feature>
<organism evidence="21">
    <name type="scientific">uncultured Helicobacter sp</name>
    <dbReference type="NCBI Taxonomy" id="175537"/>
    <lineage>
        <taxon>Bacteria</taxon>
        <taxon>Pseudomonadati</taxon>
        <taxon>Campylobacterota</taxon>
        <taxon>Epsilonproteobacteria</taxon>
        <taxon>Campylobacterales</taxon>
        <taxon>Helicobacteraceae</taxon>
        <taxon>Helicobacter</taxon>
        <taxon>environmental samples</taxon>
    </lineage>
</organism>
<evidence type="ECO:0000256" key="17">
    <source>
        <dbReference type="HAMAP-Rule" id="MF_01965"/>
    </source>
</evidence>
<dbReference type="NCBIfam" id="TIGR00196">
    <property type="entry name" value="yjeF_cterm"/>
    <property type="match status" value="1"/>
</dbReference>
<comment type="similarity">
    <text evidence="3 18">In the N-terminal section; belongs to the NnrE/AIBP family.</text>
</comment>
<dbReference type="EMBL" id="MN577569">
    <property type="protein sequence ID" value="QGT50406.1"/>
    <property type="molecule type" value="Genomic_DNA"/>
</dbReference>
<comment type="cofactor">
    <cofactor evidence="17">
        <name>Mg(2+)</name>
        <dbReference type="ChEBI" id="CHEBI:18420"/>
    </cofactor>
</comment>
<feature type="domain" description="YjeF N-terminal" evidence="20">
    <location>
        <begin position="8"/>
        <end position="202"/>
    </location>
</feature>
<comment type="similarity">
    <text evidence="4 18">In the C-terminal section; belongs to the NnrD/CARKD family.</text>
</comment>
<dbReference type="Gene3D" id="3.40.50.10260">
    <property type="entry name" value="YjeF N-terminal domain"/>
    <property type="match status" value="1"/>
</dbReference>
<keyword evidence="8 17" id="KW-0521">NADP</keyword>
<evidence type="ECO:0000256" key="18">
    <source>
        <dbReference type="PIRNR" id="PIRNR017184"/>
    </source>
</evidence>
<evidence type="ECO:0000256" key="1">
    <source>
        <dbReference type="ARBA" id="ARBA00000013"/>
    </source>
</evidence>
<dbReference type="InterPro" id="IPR004443">
    <property type="entry name" value="YjeF_N_dom"/>
</dbReference>
<dbReference type="PROSITE" id="PS51385">
    <property type="entry name" value="YJEF_N"/>
    <property type="match status" value="1"/>
</dbReference>
<dbReference type="HAMAP" id="MF_01965">
    <property type="entry name" value="NADHX_dehydratase"/>
    <property type="match status" value="1"/>
</dbReference>
<evidence type="ECO:0000256" key="10">
    <source>
        <dbReference type="ARBA" id="ARBA00023027"/>
    </source>
</evidence>
<evidence type="ECO:0000256" key="14">
    <source>
        <dbReference type="ARBA" id="ARBA00025153"/>
    </source>
</evidence>
<feature type="binding site" evidence="17">
    <location>
        <position position="350"/>
    </location>
    <ligand>
        <name>(6S)-NADPHX</name>
        <dbReference type="ChEBI" id="CHEBI:64076"/>
    </ligand>
</feature>
<evidence type="ECO:0000259" key="20">
    <source>
        <dbReference type="PROSITE" id="PS51385"/>
    </source>
</evidence>
<dbReference type="NCBIfam" id="TIGR00197">
    <property type="entry name" value="yjeF_nterm"/>
    <property type="match status" value="1"/>
</dbReference>
<comment type="function">
    <text evidence="14 18">Bifunctional enzyme that catalyzes the epimerization of the S- and R-forms of NAD(P)HX and the dehydration of the S-form of NAD(P)HX at the expense of ADP, which is converted to AMP. This allows the repair of both epimers of NAD(P)HX, a damaged form of NAD(P)H that is a result of enzymatic or heat-dependent hydration.</text>
</comment>
<dbReference type="EC" id="4.2.1.136" evidence="17"/>
<dbReference type="InterPro" id="IPR030677">
    <property type="entry name" value="Nnr"/>
</dbReference>
<sequence>MKNVYKNTNFLDKRACEKFKLTSELLMENAAFALESLITKVTHKGSVITILCGGGDNGGDGYVLARRLSGDYHIRIYQVKEPKSPLCQESYERASECEIKWIKKLLPCDVIVDCIFGSGFRGELEPYVKDIIKQANKIARIRIACDIPSGLSMESHPDSVIFKAHYTMCMGALKLVCLSDIAKDYVGELFVGDLGLSAKNYEISSNIKLLESCDISLPLRSSHNVHKGNFGHLAVFSGEKIGASIIAAQSALHFGAGLVSLINDEENFKYSVPFELMSASTLPHNTSAIAAGMGLGKDNAKKVLNQIERQQIPCVLDADIFHTPCIKDFLDSTLNAQTLEDTMQIVLTPHPKEFASLLEICELGHLALQNRFEQMLAFSQKYPHIVLVLKGANVWISKSQEIFINPLGSMALAKGGSGDVLAGLIGALLAQGYDALSAAIQGSLTHALASRLAIESIANYALTPQLLIENITKLHKKEYL</sequence>
<comment type="similarity">
    <text evidence="17">Belongs to the NnrD/CARKD family.</text>
</comment>
<dbReference type="GO" id="GO:0046496">
    <property type="term" value="P:nicotinamide nucleotide metabolic process"/>
    <property type="evidence" value="ECO:0007669"/>
    <property type="project" value="UniProtKB-UniRule"/>
</dbReference>
<evidence type="ECO:0000256" key="13">
    <source>
        <dbReference type="ARBA" id="ARBA00023268"/>
    </source>
</evidence>
<evidence type="ECO:0000256" key="4">
    <source>
        <dbReference type="ARBA" id="ARBA00009524"/>
    </source>
</evidence>
<evidence type="ECO:0000256" key="2">
    <source>
        <dbReference type="ARBA" id="ARBA00000909"/>
    </source>
</evidence>
<evidence type="ECO:0000256" key="9">
    <source>
        <dbReference type="ARBA" id="ARBA00022958"/>
    </source>
</evidence>
<comment type="catalytic activity">
    <reaction evidence="2 18">
        <text>(6R)-NADPHX = (6S)-NADPHX</text>
        <dbReference type="Rhea" id="RHEA:32227"/>
        <dbReference type="ChEBI" id="CHEBI:64076"/>
        <dbReference type="ChEBI" id="CHEBI:64077"/>
        <dbReference type="EC" id="5.1.99.6"/>
    </reaction>
</comment>
<evidence type="ECO:0000313" key="21">
    <source>
        <dbReference type="EMBL" id="QGT50406.1"/>
    </source>
</evidence>
<dbReference type="PANTHER" id="PTHR12592:SF0">
    <property type="entry name" value="ATP-DEPENDENT (S)-NAD(P)H-HYDRATE DEHYDRATASE"/>
    <property type="match status" value="1"/>
</dbReference>
<dbReference type="InterPro" id="IPR000631">
    <property type="entry name" value="CARKD"/>
</dbReference>
<evidence type="ECO:0000256" key="8">
    <source>
        <dbReference type="ARBA" id="ARBA00022857"/>
    </source>
</evidence>
<evidence type="ECO:0000256" key="15">
    <source>
        <dbReference type="ARBA" id="ARBA00048238"/>
    </source>
</evidence>
<evidence type="ECO:0000259" key="19">
    <source>
        <dbReference type="PROSITE" id="PS51383"/>
    </source>
</evidence>
<evidence type="ECO:0000256" key="5">
    <source>
        <dbReference type="ARBA" id="ARBA00022723"/>
    </source>
</evidence>
<feature type="binding site" evidence="17">
    <location>
        <position position="294"/>
    </location>
    <ligand>
        <name>(6S)-NADPHX</name>
        <dbReference type="ChEBI" id="CHEBI:64076"/>
    </ligand>
</feature>
<name>A0A650ELF2_9HELI</name>
<dbReference type="PROSITE" id="PS01050">
    <property type="entry name" value="YJEF_C_2"/>
    <property type="match status" value="1"/>
</dbReference>
<comment type="catalytic activity">
    <reaction evidence="16 17 18">
        <text>(6S)-NADPHX + ADP = AMP + phosphate + NADPH + H(+)</text>
        <dbReference type="Rhea" id="RHEA:32235"/>
        <dbReference type="ChEBI" id="CHEBI:15378"/>
        <dbReference type="ChEBI" id="CHEBI:43474"/>
        <dbReference type="ChEBI" id="CHEBI:57783"/>
        <dbReference type="ChEBI" id="CHEBI:64076"/>
        <dbReference type="ChEBI" id="CHEBI:456215"/>
        <dbReference type="ChEBI" id="CHEBI:456216"/>
        <dbReference type="EC" id="4.2.1.136"/>
    </reaction>
</comment>
<dbReference type="InterPro" id="IPR017953">
    <property type="entry name" value="Carbohydrate_kinase_pred_CS"/>
</dbReference>
<keyword evidence="7 17" id="KW-0067">ATP-binding</keyword>
<feature type="binding site" evidence="17">
    <location>
        <position position="243"/>
    </location>
    <ligand>
        <name>(6S)-NADPHX</name>
        <dbReference type="ChEBI" id="CHEBI:64076"/>
    </ligand>
</feature>
<dbReference type="GO" id="GO:0052856">
    <property type="term" value="F:NAD(P)HX epimerase activity"/>
    <property type="evidence" value="ECO:0007669"/>
    <property type="project" value="UniProtKB-EC"/>
</dbReference>
<dbReference type="InterPro" id="IPR036652">
    <property type="entry name" value="YjeF_N_dom_sf"/>
</dbReference>
<dbReference type="SUPFAM" id="SSF53613">
    <property type="entry name" value="Ribokinase-like"/>
    <property type="match status" value="1"/>
</dbReference>
<proteinExistence type="inferred from homology"/>
<dbReference type="SUPFAM" id="SSF64153">
    <property type="entry name" value="YjeF N-terminal domain-like"/>
    <property type="match status" value="1"/>
</dbReference>
<evidence type="ECO:0000256" key="16">
    <source>
        <dbReference type="ARBA" id="ARBA00049209"/>
    </source>
</evidence>
<keyword evidence="5 18" id="KW-0479">Metal-binding</keyword>
<dbReference type="GO" id="GO:0005524">
    <property type="term" value="F:ATP binding"/>
    <property type="evidence" value="ECO:0007669"/>
    <property type="project" value="UniProtKB-UniRule"/>
</dbReference>
<evidence type="ECO:0000256" key="7">
    <source>
        <dbReference type="ARBA" id="ARBA00022840"/>
    </source>
</evidence>
<evidence type="ECO:0000256" key="3">
    <source>
        <dbReference type="ARBA" id="ARBA00006001"/>
    </source>
</evidence>
<reference evidence="21" key="1">
    <citation type="journal article" date="2020" name="J. ISSAAS">
        <title>Lactobacilli and other gastrointestinal microbiota of Peromyscus leucopus, reservoir host for agents of Lyme disease and other zoonoses in North America.</title>
        <authorList>
            <person name="Milovic A."/>
            <person name="Bassam K."/>
            <person name="Shao H."/>
            <person name="Chatzistamou I."/>
            <person name="Tufts D.M."/>
            <person name="Diuk-Wasser M."/>
            <person name="Barbour A.G."/>
        </authorList>
    </citation>
    <scope>NUCLEOTIDE SEQUENCE</scope>
    <source>
        <strain evidence="21">LL4</strain>
    </source>
</reference>
<evidence type="ECO:0000256" key="12">
    <source>
        <dbReference type="ARBA" id="ARBA00023239"/>
    </source>
</evidence>
<dbReference type="GO" id="GO:0110051">
    <property type="term" value="P:metabolite repair"/>
    <property type="evidence" value="ECO:0007669"/>
    <property type="project" value="TreeGrafter"/>
</dbReference>
<dbReference type="Pfam" id="PF01256">
    <property type="entry name" value="Carb_kinase"/>
    <property type="match status" value="1"/>
</dbReference>
<dbReference type="GO" id="GO:0052855">
    <property type="term" value="F:ADP-dependent NAD(P)H-hydrate dehydratase activity"/>
    <property type="evidence" value="ECO:0007669"/>
    <property type="project" value="UniProtKB-UniRule"/>
</dbReference>
<keyword evidence="6 17" id="KW-0547">Nucleotide-binding</keyword>
<dbReference type="GO" id="GO:0046872">
    <property type="term" value="F:metal ion binding"/>
    <property type="evidence" value="ECO:0007669"/>
    <property type="project" value="UniProtKB-UniRule"/>
</dbReference>
<dbReference type="CDD" id="cd01171">
    <property type="entry name" value="YXKO-related"/>
    <property type="match status" value="1"/>
</dbReference>
<dbReference type="Gene3D" id="3.40.1190.20">
    <property type="match status" value="1"/>
</dbReference>
<dbReference type="PANTHER" id="PTHR12592">
    <property type="entry name" value="ATP-DEPENDENT (S)-NAD(P)H-HYDRATE DEHYDRATASE FAMILY MEMBER"/>
    <property type="match status" value="1"/>
</dbReference>
<comment type="caution">
    <text evidence="17">Lacks conserved residue(s) required for the propagation of feature annotation.</text>
</comment>
<comment type="catalytic activity">
    <reaction evidence="15 17 18">
        <text>(6S)-NADHX + ADP = AMP + phosphate + NADH + H(+)</text>
        <dbReference type="Rhea" id="RHEA:32223"/>
        <dbReference type="ChEBI" id="CHEBI:15378"/>
        <dbReference type="ChEBI" id="CHEBI:43474"/>
        <dbReference type="ChEBI" id="CHEBI:57945"/>
        <dbReference type="ChEBI" id="CHEBI:64074"/>
        <dbReference type="ChEBI" id="CHEBI:456215"/>
        <dbReference type="ChEBI" id="CHEBI:456216"/>
        <dbReference type="EC" id="4.2.1.136"/>
    </reaction>
</comment>
<dbReference type="AlphaFoldDB" id="A0A650ELF2"/>
<comment type="catalytic activity">
    <reaction evidence="1 18">
        <text>(6R)-NADHX = (6S)-NADHX</text>
        <dbReference type="Rhea" id="RHEA:32215"/>
        <dbReference type="ChEBI" id="CHEBI:64074"/>
        <dbReference type="ChEBI" id="CHEBI:64075"/>
        <dbReference type="EC" id="5.1.99.6"/>
    </reaction>
</comment>
<dbReference type="Pfam" id="PF03853">
    <property type="entry name" value="YjeF_N"/>
    <property type="match status" value="1"/>
</dbReference>
<feature type="domain" description="YjeF C-terminal" evidence="19">
    <location>
        <begin position="209"/>
        <end position="478"/>
    </location>
</feature>
<keyword evidence="13" id="KW-0511">Multifunctional enzyme</keyword>
<protein>
    <recommendedName>
        <fullName evidence="17">ADP-dependent (S)-NAD(P)H-hydrate dehydratase</fullName>
        <ecNumber evidence="17">4.2.1.136</ecNumber>
    </recommendedName>
    <alternativeName>
        <fullName evidence="17">ADP-dependent NAD(P)HX dehydratase</fullName>
    </alternativeName>
</protein>